<protein>
    <submittedName>
        <fullName evidence="3">Methyl-accepting chemotaxis protein IV</fullName>
    </submittedName>
</protein>
<reference evidence="3" key="1">
    <citation type="submission" date="2019-08" db="EMBL/GenBank/DDBJ databases">
        <authorList>
            <person name="Kucharzyk K."/>
            <person name="Murdoch R.W."/>
            <person name="Higgins S."/>
            <person name="Loffler F."/>
        </authorList>
    </citation>
    <scope>NUCLEOTIDE SEQUENCE</scope>
</reference>
<dbReference type="SUPFAM" id="SSF58104">
    <property type="entry name" value="Methyl-accepting chemotaxis protein (MCP) signaling domain"/>
    <property type="match status" value="1"/>
</dbReference>
<evidence type="ECO:0000313" key="3">
    <source>
        <dbReference type="EMBL" id="MPN58859.1"/>
    </source>
</evidence>
<dbReference type="Pfam" id="PF00015">
    <property type="entry name" value="MCPsignal"/>
    <property type="match status" value="1"/>
</dbReference>
<dbReference type="AlphaFoldDB" id="A0A645J840"/>
<proteinExistence type="predicted"/>
<dbReference type="InterPro" id="IPR004089">
    <property type="entry name" value="MCPsignal_dom"/>
</dbReference>
<dbReference type="GO" id="GO:0004888">
    <property type="term" value="F:transmembrane signaling receptor activity"/>
    <property type="evidence" value="ECO:0007669"/>
    <property type="project" value="TreeGrafter"/>
</dbReference>
<dbReference type="Gene3D" id="1.10.287.950">
    <property type="entry name" value="Methyl-accepting chemotaxis protein"/>
    <property type="match status" value="1"/>
</dbReference>
<keyword evidence="1" id="KW-0488">Methylation</keyword>
<dbReference type="InterPro" id="IPR051310">
    <property type="entry name" value="MCP_chemotaxis"/>
</dbReference>
<dbReference type="PROSITE" id="PS50111">
    <property type="entry name" value="CHEMOTAXIS_TRANSDUC_2"/>
    <property type="match status" value="1"/>
</dbReference>
<gene>
    <name evidence="3" type="primary">tap_26</name>
    <name evidence="3" type="ORF">SDC9_206575</name>
</gene>
<dbReference type="GO" id="GO:0006935">
    <property type="term" value="P:chemotaxis"/>
    <property type="evidence" value="ECO:0007669"/>
    <property type="project" value="TreeGrafter"/>
</dbReference>
<dbReference type="GO" id="GO:0005886">
    <property type="term" value="C:plasma membrane"/>
    <property type="evidence" value="ECO:0007669"/>
    <property type="project" value="TreeGrafter"/>
</dbReference>
<dbReference type="PANTHER" id="PTHR43531:SF14">
    <property type="entry name" value="METHYL-ACCEPTING CHEMOTAXIS PROTEIN I-RELATED"/>
    <property type="match status" value="1"/>
</dbReference>
<accession>A0A645J840</accession>
<evidence type="ECO:0000256" key="1">
    <source>
        <dbReference type="ARBA" id="ARBA00022481"/>
    </source>
</evidence>
<comment type="caution">
    <text evidence="3">The sequence shown here is derived from an EMBL/GenBank/DDBJ whole genome shotgun (WGS) entry which is preliminary data.</text>
</comment>
<name>A0A645J840_9ZZZZ</name>
<organism evidence="3">
    <name type="scientific">bioreactor metagenome</name>
    <dbReference type="NCBI Taxonomy" id="1076179"/>
    <lineage>
        <taxon>unclassified sequences</taxon>
        <taxon>metagenomes</taxon>
        <taxon>ecological metagenomes</taxon>
    </lineage>
</organism>
<dbReference type="EMBL" id="VSSQ01132133">
    <property type="protein sequence ID" value="MPN58859.1"/>
    <property type="molecule type" value="Genomic_DNA"/>
</dbReference>
<dbReference type="PANTHER" id="PTHR43531">
    <property type="entry name" value="PROTEIN ICFG"/>
    <property type="match status" value="1"/>
</dbReference>
<feature type="domain" description="Methyl-accepting transducer" evidence="2">
    <location>
        <begin position="1"/>
        <end position="100"/>
    </location>
</feature>
<dbReference type="GO" id="GO:0007165">
    <property type="term" value="P:signal transduction"/>
    <property type="evidence" value="ECO:0007669"/>
    <property type="project" value="InterPro"/>
</dbReference>
<sequence>MRLLAGRSAEAAKEIKTLISDSVARVEQGSALADKAGTTMTEVVSAIRRVTDIMGEISAASREQSQGVAQVGEAITQMDQTTQQNAALVEQMAAAASSLHGQAQELVQGVAVFHLAADGRAQRLGLPA</sequence>
<evidence type="ECO:0000259" key="2">
    <source>
        <dbReference type="PROSITE" id="PS50111"/>
    </source>
</evidence>